<evidence type="ECO:0000313" key="3">
    <source>
        <dbReference type="EMBL" id="KAE9321418.1"/>
    </source>
</evidence>
<dbReference type="Proteomes" id="UP000435112">
    <property type="component" value="Unassembled WGS sequence"/>
</dbReference>
<sequence length="93" mass="9834">MGCIPSEEQRTVLHTVFRSIDIAQLIANVLDMPKANTKTVMSAKGHLAAQDACPVSPGQHQGCGLGVNPYMLNAMSAGPPWWSATVAETSDLV</sequence>
<dbReference type="EMBL" id="QXFV01005513">
    <property type="protein sequence ID" value="KAE8964667.1"/>
    <property type="molecule type" value="Genomic_DNA"/>
</dbReference>
<evidence type="ECO:0000313" key="6">
    <source>
        <dbReference type="Proteomes" id="UP000435112"/>
    </source>
</evidence>
<evidence type="ECO:0000313" key="5">
    <source>
        <dbReference type="Proteomes" id="UP000434957"/>
    </source>
</evidence>
<evidence type="ECO:0000313" key="1">
    <source>
        <dbReference type="EMBL" id="KAE8961611.1"/>
    </source>
</evidence>
<comment type="caution">
    <text evidence="2">The sequence shown here is derived from an EMBL/GenBank/DDBJ whole genome shotgun (WGS) entry which is preliminary data.</text>
</comment>
<accession>A0A6A3H699</accession>
<evidence type="ECO:0000313" key="4">
    <source>
        <dbReference type="Proteomes" id="UP000429607"/>
    </source>
</evidence>
<protein>
    <submittedName>
        <fullName evidence="2">Uncharacterized protein</fullName>
    </submittedName>
</protein>
<dbReference type="EMBL" id="QXFU01006238">
    <property type="protein sequence ID" value="KAE8961611.1"/>
    <property type="molecule type" value="Genomic_DNA"/>
</dbReference>
<organism evidence="2 4">
    <name type="scientific">Phytophthora rubi</name>
    <dbReference type="NCBI Taxonomy" id="129364"/>
    <lineage>
        <taxon>Eukaryota</taxon>
        <taxon>Sar</taxon>
        <taxon>Stramenopiles</taxon>
        <taxon>Oomycota</taxon>
        <taxon>Peronosporomycetes</taxon>
        <taxon>Peronosporales</taxon>
        <taxon>Peronosporaceae</taxon>
        <taxon>Phytophthora</taxon>
    </lineage>
</organism>
<dbReference type="EMBL" id="QXFT01001339">
    <property type="protein sequence ID" value="KAE9321418.1"/>
    <property type="molecule type" value="Genomic_DNA"/>
</dbReference>
<proteinExistence type="predicted"/>
<dbReference type="Proteomes" id="UP000429607">
    <property type="component" value="Unassembled WGS sequence"/>
</dbReference>
<keyword evidence="5" id="KW-1185">Reference proteome</keyword>
<reference evidence="4 6" key="1">
    <citation type="submission" date="2018-09" db="EMBL/GenBank/DDBJ databases">
        <title>Genomic investigation of the strawberry pathogen Phytophthora fragariae indicates pathogenicity is determined by transcriptional variation in three key races.</title>
        <authorList>
            <person name="Adams T.M."/>
            <person name="Armitage A.D."/>
            <person name="Sobczyk M.K."/>
            <person name="Bates H.J."/>
            <person name="Dunwell J.M."/>
            <person name="Nellist C.F."/>
            <person name="Harrison R.J."/>
        </authorList>
    </citation>
    <scope>NUCLEOTIDE SEQUENCE [LARGE SCALE GENOMIC DNA]</scope>
    <source>
        <strain evidence="2 4">SCRP249</strain>
        <strain evidence="1 6">SCRP324</strain>
        <strain evidence="3 5">SCRP333</strain>
    </source>
</reference>
<evidence type="ECO:0000313" key="2">
    <source>
        <dbReference type="EMBL" id="KAE8964667.1"/>
    </source>
</evidence>
<gene>
    <name evidence="2" type="ORF">PR001_g28982</name>
    <name evidence="1" type="ORF">PR002_g29845</name>
    <name evidence="3" type="ORF">PR003_g17485</name>
</gene>
<name>A0A6A3H699_9STRA</name>
<dbReference type="AlphaFoldDB" id="A0A6A3H699"/>
<dbReference type="Proteomes" id="UP000434957">
    <property type="component" value="Unassembled WGS sequence"/>
</dbReference>